<feature type="transmembrane region" description="Helical" evidence="9">
    <location>
        <begin position="39"/>
        <end position="58"/>
    </location>
</feature>
<evidence type="ECO:0000313" key="11">
    <source>
        <dbReference type="EMBL" id="CAB5301928.1"/>
    </source>
</evidence>
<feature type="transmembrane region" description="Helical" evidence="9">
    <location>
        <begin position="432"/>
        <end position="447"/>
    </location>
</feature>
<feature type="transmembrane region" description="Helical" evidence="9">
    <location>
        <begin position="459"/>
        <end position="478"/>
    </location>
</feature>
<dbReference type="InterPro" id="IPR000802">
    <property type="entry name" value="Arsenical_pump_ArsB"/>
</dbReference>
<keyword evidence="6 9" id="KW-1133">Transmembrane helix</keyword>
<keyword evidence="3" id="KW-0813">Transport</keyword>
<gene>
    <name evidence="11" type="ORF">CHRIB12_LOCUS920</name>
</gene>
<reference evidence="11" key="1">
    <citation type="submission" date="2020-05" db="EMBL/GenBank/DDBJ databases">
        <authorList>
            <person name="Rincon C."/>
            <person name="Sanders R I."/>
            <person name="Robbins C."/>
            <person name="Chaturvedi A."/>
        </authorList>
    </citation>
    <scope>NUCLEOTIDE SEQUENCE</scope>
    <source>
        <strain evidence="11">CHB12</strain>
    </source>
</reference>
<proteinExistence type="inferred from homology"/>
<dbReference type="AlphaFoldDB" id="A0A915YP64"/>
<dbReference type="Proteomes" id="UP000684084">
    <property type="component" value="Unassembled WGS sequence"/>
</dbReference>
<evidence type="ECO:0000256" key="9">
    <source>
        <dbReference type="SAM" id="Phobius"/>
    </source>
</evidence>
<evidence type="ECO:0000256" key="1">
    <source>
        <dbReference type="ARBA" id="ARBA00004651"/>
    </source>
</evidence>
<feature type="transmembrane region" description="Helical" evidence="9">
    <location>
        <begin position="502"/>
        <end position="528"/>
    </location>
</feature>
<accession>A0A915YP64</accession>
<comment type="similarity">
    <text evidence="2">Belongs to the CitM (TC 2.A.11) transporter family.</text>
</comment>
<feature type="transmembrane region" description="Helical" evidence="9">
    <location>
        <begin position="64"/>
        <end position="85"/>
    </location>
</feature>
<dbReference type="VEuPathDB" id="FungiDB:RhiirFUN_001620"/>
<dbReference type="GO" id="GO:0005886">
    <property type="term" value="C:plasma membrane"/>
    <property type="evidence" value="ECO:0007669"/>
    <property type="project" value="UniProtKB-SubCell"/>
</dbReference>
<sequence length="615" mass="69572">MLRLDESHYDWQDKRSYIAIIIFIITWLLLIKRWSAIKVGHSTIAILGCSIMVFFDIITSEETFSSICGETLLLVAAFMIIHLKLEQSGLIEFLKRALLYGKPTPSWLLARVSFLSGVLAALIMDSGAATLLSPLVFQLCEENRLEIEPFMMALVTSANIGSIATVIGNVKNMIMIEFFPEISFFEFFIHMTPLAIIGLLLNTIFLIFYYRKRFIGQTIKSYNPPKATTISSTSTTNQNPRNLIPTSLHVITNSRTIETSYDTDEDAILTGMVSDSDDRDESDTENNDDDSQYSEGENSSLLARRKRLLNSRPQVNEFSSSPDRLQSKRNYAFEQVVYMDDNDYDDDNTSPWVIRRDNPNCSPRQNQPALTRFAWDAPHESRGLQGLGSNIQKQTKQFISGTKNLFGNGNLLKISFIIMMFGMYIAMFFGKSLGWTAVTLASLFLFFDGKNATNVINKINWGIIVYLIGIFGVIRGLHSTPLPSFLWDNYEGVFIGTDMKTLISIFVLSSISILLTLSLTSIPATLLLISYISGRMDERFAVYLLVWNIVLVGNLSARKSSAGLIVTEIAKDHLFDTPLVQPHEFSTWRKIMRFLCGKRKIIYHNISNLTLNIYI</sequence>
<evidence type="ECO:0000259" key="10">
    <source>
        <dbReference type="Pfam" id="PF03600"/>
    </source>
</evidence>
<dbReference type="Pfam" id="PF03600">
    <property type="entry name" value="CitMHS"/>
    <property type="match status" value="1"/>
</dbReference>
<protein>
    <recommendedName>
        <fullName evidence="10">Citrate transporter-like domain-containing protein</fullName>
    </recommendedName>
</protein>
<feature type="transmembrane region" description="Helical" evidence="9">
    <location>
        <begin position="106"/>
        <end position="124"/>
    </location>
</feature>
<evidence type="ECO:0000256" key="2">
    <source>
        <dbReference type="ARBA" id="ARBA00009843"/>
    </source>
</evidence>
<comment type="caution">
    <text evidence="11">The sequence shown here is derived from an EMBL/GenBank/DDBJ whole genome shotgun (WGS) entry which is preliminary data.</text>
</comment>
<dbReference type="PANTHER" id="PTHR43302">
    <property type="entry name" value="TRANSPORTER ARSB-RELATED"/>
    <property type="match status" value="1"/>
</dbReference>
<organism evidence="11 12">
    <name type="scientific">Rhizophagus irregularis</name>
    <dbReference type="NCBI Taxonomy" id="588596"/>
    <lineage>
        <taxon>Eukaryota</taxon>
        <taxon>Fungi</taxon>
        <taxon>Fungi incertae sedis</taxon>
        <taxon>Mucoromycota</taxon>
        <taxon>Glomeromycotina</taxon>
        <taxon>Glomeromycetes</taxon>
        <taxon>Glomerales</taxon>
        <taxon>Glomeraceae</taxon>
        <taxon>Rhizophagus</taxon>
    </lineage>
</organism>
<keyword evidence="5 9" id="KW-0812">Transmembrane</keyword>
<dbReference type="GO" id="GO:0015105">
    <property type="term" value="F:arsenite transmembrane transporter activity"/>
    <property type="evidence" value="ECO:0007669"/>
    <property type="project" value="InterPro"/>
</dbReference>
<feature type="compositionally biased region" description="Acidic residues" evidence="8">
    <location>
        <begin position="275"/>
        <end position="292"/>
    </location>
</feature>
<dbReference type="EMBL" id="CAGKOT010000001">
    <property type="protein sequence ID" value="CAB5301928.1"/>
    <property type="molecule type" value="Genomic_DNA"/>
</dbReference>
<feature type="transmembrane region" description="Helical" evidence="9">
    <location>
        <begin position="15"/>
        <end position="32"/>
    </location>
</feature>
<feature type="transmembrane region" description="Helical" evidence="9">
    <location>
        <begin position="405"/>
        <end position="426"/>
    </location>
</feature>
<comment type="subcellular location">
    <subcellularLocation>
        <location evidence="1">Cell membrane</location>
        <topology evidence="1">Multi-pass membrane protein</topology>
    </subcellularLocation>
</comment>
<evidence type="ECO:0000313" key="12">
    <source>
        <dbReference type="Proteomes" id="UP000684084"/>
    </source>
</evidence>
<dbReference type="OrthoDB" id="442352at2759"/>
<keyword evidence="7 9" id="KW-0472">Membrane</keyword>
<evidence type="ECO:0000256" key="4">
    <source>
        <dbReference type="ARBA" id="ARBA00022475"/>
    </source>
</evidence>
<name>A0A915YP64_9GLOM</name>
<evidence type="ECO:0000256" key="3">
    <source>
        <dbReference type="ARBA" id="ARBA00022448"/>
    </source>
</evidence>
<evidence type="ECO:0000256" key="8">
    <source>
        <dbReference type="SAM" id="MobiDB-lite"/>
    </source>
</evidence>
<dbReference type="InterPro" id="IPR004680">
    <property type="entry name" value="Cit_transptr-like_dom"/>
</dbReference>
<feature type="transmembrane region" description="Helical" evidence="9">
    <location>
        <begin position="540"/>
        <end position="557"/>
    </location>
</feature>
<dbReference type="PRINTS" id="PR00758">
    <property type="entry name" value="ARSENICPUMP"/>
</dbReference>
<dbReference type="PANTHER" id="PTHR43302:SF5">
    <property type="entry name" value="TRANSPORTER ARSB-RELATED"/>
    <property type="match status" value="1"/>
</dbReference>
<evidence type="ECO:0000256" key="6">
    <source>
        <dbReference type="ARBA" id="ARBA00022989"/>
    </source>
</evidence>
<feature type="domain" description="Citrate transporter-like" evidence="10">
    <location>
        <begin position="32"/>
        <end position="534"/>
    </location>
</feature>
<feature type="transmembrane region" description="Helical" evidence="9">
    <location>
        <begin position="187"/>
        <end position="210"/>
    </location>
</feature>
<evidence type="ECO:0000256" key="5">
    <source>
        <dbReference type="ARBA" id="ARBA00022692"/>
    </source>
</evidence>
<evidence type="ECO:0000256" key="7">
    <source>
        <dbReference type="ARBA" id="ARBA00023136"/>
    </source>
</evidence>
<feature type="region of interest" description="Disordered" evidence="8">
    <location>
        <begin position="272"/>
        <end position="300"/>
    </location>
</feature>
<keyword evidence="4" id="KW-1003">Cell membrane</keyword>